<keyword evidence="12" id="KW-1185">Reference proteome</keyword>
<dbReference type="Gene3D" id="3.40.120.10">
    <property type="entry name" value="Alpha-D-Glucose-1,6-Bisphosphate, subunit A, domain 3"/>
    <property type="match status" value="3"/>
</dbReference>
<dbReference type="GO" id="GO:0008966">
    <property type="term" value="F:phosphoglucosamine mutase activity"/>
    <property type="evidence" value="ECO:0007669"/>
    <property type="project" value="UniProtKB-EC"/>
</dbReference>
<dbReference type="RefSeq" id="WP_067204669.1">
    <property type="nucleotide sequence ID" value="NZ_FLOC01000001.1"/>
</dbReference>
<dbReference type="InterPro" id="IPR016066">
    <property type="entry name" value="A-D-PHexomutase_CS"/>
</dbReference>
<comment type="similarity">
    <text evidence="2 7">Belongs to the phosphohexose mutase family.</text>
</comment>
<dbReference type="GO" id="GO:0005829">
    <property type="term" value="C:cytosol"/>
    <property type="evidence" value="ECO:0007669"/>
    <property type="project" value="TreeGrafter"/>
</dbReference>
<keyword evidence="6 11" id="KW-0413">Isomerase</keyword>
<dbReference type="EC" id="5.4.2.10" evidence="11"/>
<proteinExistence type="inferred from homology"/>
<dbReference type="PANTHER" id="PTHR42946:SF1">
    <property type="entry name" value="PHOSPHOGLUCOMUTASE (ALPHA-D-GLUCOSE-1,6-BISPHOSPHATE-DEPENDENT)"/>
    <property type="match status" value="1"/>
</dbReference>
<dbReference type="InterPro" id="IPR005846">
    <property type="entry name" value="A-D-PHexomutase_a/b/a-III"/>
</dbReference>
<evidence type="ECO:0000256" key="6">
    <source>
        <dbReference type="ARBA" id="ARBA00023235"/>
    </source>
</evidence>
<dbReference type="Pfam" id="PF02878">
    <property type="entry name" value="PGM_PMM_I"/>
    <property type="match status" value="1"/>
</dbReference>
<evidence type="ECO:0000256" key="4">
    <source>
        <dbReference type="ARBA" id="ARBA00022723"/>
    </source>
</evidence>
<dbReference type="Gene3D" id="3.30.310.50">
    <property type="entry name" value="Alpha-D-phosphohexomutase, C-terminal domain"/>
    <property type="match status" value="1"/>
</dbReference>
<dbReference type="OrthoDB" id="9803322at2"/>
<organism evidence="11 12">
    <name type="scientific">Marinomonas aquimarina</name>
    <dbReference type="NCBI Taxonomy" id="295068"/>
    <lineage>
        <taxon>Bacteria</taxon>
        <taxon>Pseudomonadati</taxon>
        <taxon>Pseudomonadota</taxon>
        <taxon>Gammaproteobacteria</taxon>
        <taxon>Oceanospirillales</taxon>
        <taxon>Oceanospirillaceae</taxon>
        <taxon>Marinomonas</taxon>
    </lineage>
</organism>
<dbReference type="Pfam" id="PF02880">
    <property type="entry name" value="PGM_PMM_III"/>
    <property type="match status" value="1"/>
</dbReference>
<dbReference type="EMBL" id="FLOC01000001">
    <property type="protein sequence ID" value="SBS25753.1"/>
    <property type="molecule type" value="Genomic_DNA"/>
</dbReference>
<evidence type="ECO:0000259" key="8">
    <source>
        <dbReference type="Pfam" id="PF02878"/>
    </source>
</evidence>
<dbReference type="STRING" id="295068.MAQ5080_00355"/>
<evidence type="ECO:0000256" key="2">
    <source>
        <dbReference type="ARBA" id="ARBA00010231"/>
    </source>
</evidence>
<evidence type="ECO:0000313" key="12">
    <source>
        <dbReference type="Proteomes" id="UP000092627"/>
    </source>
</evidence>
<dbReference type="InterPro" id="IPR050060">
    <property type="entry name" value="Phosphoglucosamine_mutase"/>
</dbReference>
<evidence type="ECO:0000259" key="10">
    <source>
        <dbReference type="Pfam" id="PF02880"/>
    </source>
</evidence>
<dbReference type="PROSITE" id="PS00710">
    <property type="entry name" value="PGM_PMM"/>
    <property type="match status" value="1"/>
</dbReference>
<dbReference type="Pfam" id="PF02879">
    <property type="entry name" value="PGM_PMM_II"/>
    <property type="match status" value="1"/>
</dbReference>
<sequence>MSDAKTPLALCANKDVKFGTSGVRGPVAELSKSLCQGFTQAFLSTLCRADSVCLGVDLRPSSPQLAKWVSEQAQEMGVNVLDCGPLPTPALALYAMQQGLPAIMITGSHIPFDRNGMKFYLPTGEISKADEQAILTSRLDSCANKRLRGGSQDCAERASQHYQQRYYDAFPTLNLGNKRIGVYQHSSVTRDLLTEVLRHFGAEVIELGRSDHFVALDTEAVGDTEQALAQQWTQQYRLDAIVTTDGDGDRPLIADEAGQWLRGDQVGMLTCHALQATHIATPINSNSGLEHFIPAAKVVRTKIGSPYVIEAMQQATEQDNSLGFEANGGVLLGRNHHRLTSLPTRDALLPILCVLSTLANQPLSSLSNILPKRYSASSRIQNVDQEICRQLLENLVAPDAWPALLAAIQPCHALQIATINTLDGVRATLTNGDILHLRASGNANELRIYSESNTIQRANQVCSNTEIHISSLFFDV</sequence>
<dbReference type="GO" id="GO:0006048">
    <property type="term" value="P:UDP-N-acetylglucosamine biosynthetic process"/>
    <property type="evidence" value="ECO:0007669"/>
    <property type="project" value="TreeGrafter"/>
</dbReference>
<dbReference type="GO" id="GO:0005975">
    <property type="term" value="P:carbohydrate metabolic process"/>
    <property type="evidence" value="ECO:0007669"/>
    <property type="project" value="InterPro"/>
</dbReference>
<dbReference type="AlphaFoldDB" id="A0A1A8T4G9"/>
<evidence type="ECO:0000256" key="1">
    <source>
        <dbReference type="ARBA" id="ARBA00001946"/>
    </source>
</evidence>
<dbReference type="PANTHER" id="PTHR42946">
    <property type="entry name" value="PHOSPHOHEXOSE MUTASE"/>
    <property type="match status" value="1"/>
</dbReference>
<accession>A0A1A8T4G9</accession>
<feature type="domain" description="Alpha-D-phosphohexomutase alpha/beta/alpha" evidence="9">
    <location>
        <begin position="162"/>
        <end position="258"/>
    </location>
</feature>
<evidence type="ECO:0000313" key="11">
    <source>
        <dbReference type="EMBL" id="SBS25753.1"/>
    </source>
</evidence>
<evidence type="ECO:0000256" key="3">
    <source>
        <dbReference type="ARBA" id="ARBA00022553"/>
    </source>
</evidence>
<evidence type="ECO:0000259" key="9">
    <source>
        <dbReference type="Pfam" id="PF02879"/>
    </source>
</evidence>
<keyword evidence="5 7" id="KW-0460">Magnesium</keyword>
<dbReference type="Proteomes" id="UP000092627">
    <property type="component" value="Unassembled WGS sequence"/>
</dbReference>
<keyword evidence="4 7" id="KW-0479">Metal-binding</keyword>
<dbReference type="CDD" id="cd03088">
    <property type="entry name" value="ManB"/>
    <property type="match status" value="1"/>
</dbReference>
<dbReference type="InterPro" id="IPR005844">
    <property type="entry name" value="A-D-PHexomutase_a/b/a-I"/>
</dbReference>
<name>A0A1A8T4G9_9GAMM</name>
<evidence type="ECO:0000256" key="7">
    <source>
        <dbReference type="RuleBase" id="RU004326"/>
    </source>
</evidence>
<evidence type="ECO:0000256" key="5">
    <source>
        <dbReference type="ARBA" id="ARBA00022842"/>
    </source>
</evidence>
<feature type="domain" description="Alpha-D-phosphohexomutase alpha/beta/alpha" evidence="8">
    <location>
        <begin position="16"/>
        <end position="136"/>
    </location>
</feature>
<dbReference type="GO" id="GO:0009252">
    <property type="term" value="P:peptidoglycan biosynthetic process"/>
    <property type="evidence" value="ECO:0007669"/>
    <property type="project" value="TreeGrafter"/>
</dbReference>
<feature type="domain" description="Alpha-D-phosphohexomutase alpha/beta/alpha" evidence="10">
    <location>
        <begin position="263"/>
        <end position="372"/>
    </location>
</feature>
<dbReference type="SUPFAM" id="SSF55957">
    <property type="entry name" value="Phosphoglucomutase, C-terminal domain"/>
    <property type="match status" value="1"/>
</dbReference>
<dbReference type="InterPro" id="IPR016055">
    <property type="entry name" value="A-D-PHexomutase_a/b/a-I/II/III"/>
</dbReference>
<comment type="cofactor">
    <cofactor evidence="1">
        <name>Mg(2+)</name>
        <dbReference type="ChEBI" id="CHEBI:18420"/>
    </cofactor>
</comment>
<keyword evidence="3" id="KW-0597">Phosphoprotein</keyword>
<dbReference type="InterPro" id="IPR036900">
    <property type="entry name" value="A-D-PHexomutase_C_sf"/>
</dbReference>
<gene>
    <name evidence="11" type="primary">glmM_1</name>
    <name evidence="11" type="ORF">MAQ5080_00355</name>
</gene>
<dbReference type="GO" id="GO:0004615">
    <property type="term" value="F:phosphomannomutase activity"/>
    <property type="evidence" value="ECO:0007669"/>
    <property type="project" value="TreeGrafter"/>
</dbReference>
<dbReference type="InterPro" id="IPR005845">
    <property type="entry name" value="A-D-PHexomutase_a/b/a-II"/>
</dbReference>
<dbReference type="SUPFAM" id="SSF53738">
    <property type="entry name" value="Phosphoglucomutase, first 3 domains"/>
    <property type="match status" value="3"/>
</dbReference>
<reference evidence="11 12" key="1">
    <citation type="submission" date="2016-06" db="EMBL/GenBank/DDBJ databases">
        <authorList>
            <person name="Kjaerup R.B."/>
            <person name="Dalgaard T.S."/>
            <person name="Juul-Madsen H.R."/>
        </authorList>
    </citation>
    <scope>NUCLEOTIDE SEQUENCE [LARGE SCALE GENOMIC DNA]</scope>
    <source>
        <strain evidence="11 12">CECT 5080</strain>
    </source>
</reference>
<dbReference type="GO" id="GO:0000287">
    <property type="term" value="F:magnesium ion binding"/>
    <property type="evidence" value="ECO:0007669"/>
    <property type="project" value="InterPro"/>
</dbReference>
<protein>
    <submittedName>
        <fullName evidence="11">Phosphoglucosamine mutase</fullName>
        <ecNumber evidence="11">5.4.2.10</ecNumber>
    </submittedName>
</protein>